<evidence type="ECO:0000313" key="1">
    <source>
        <dbReference type="EMBL" id="CAF1003783.1"/>
    </source>
</evidence>
<sequence length="320" mass="37341">MFVTFWTRHEFISFKQCDEHCSRVFVSDGHQKPDRLVCSFDNVCDASIDELGPILLGCPETPTRDKNNEQKRTKFYCEKHRLLFNANEDTILSSSLLSGSALERPIYENQTIQQKALILEEEDNQFIEKSDQCNVHRDGMEARSKLSSYGFVATFLNCGIIIGFDEQPRSEGIRRLLRHLIRIKRYGPLPSAIMYDTACTLRLFMDKWYETEHFKKSEHSTFFKTMYLAIDRFHIKNHRREICKNKMNPDIGENIPVYQNIHSQVCEQMFSYFTNFKNILKSFSYPKSTIFYIILFHLKNCATCGISPGHYGLASSVVKE</sequence>
<dbReference type="EMBL" id="CAJOBA010006447">
    <property type="protein sequence ID" value="CAF3773101.1"/>
    <property type="molecule type" value="Genomic_DNA"/>
</dbReference>
<gene>
    <name evidence="1" type="ORF">OVA965_LOCUS14695</name>
    <name evidence="2" type="ORF">TMI583_LOCUS14699</name>
</gene>
<evidence type="ECO:0000313" key="2">
    <source>
        <dbReference type="EMBL" id="CAF3773101.1"/>
    </source>
</evidence>
<evidence type="ECO:0008006" key="4">
    <source>
        <dbReference type="Google" id="ProtNLM"/>
    </source>
</evidence>
<accession>A0A8S2ISC5</accession>
<dbReference type="Proteomes" id="UP000677228">
    <property type="component" value="Unassembled WGS sequence"/>
</dbReference>
<organism evidence="2 3">
    <name type="scientific">Didymodactylos carnosus</name>
    <dbReference type="NCBI Taxonomy" id="1234261"/>
    <lineage>
        <taxon>Eukaryota</taxon>
        <taxon>Metazoa</taxon>
        <taxon>Spiralia</taxon>
        <taxon>Gnathifera</taxon>
        <taxon>Rotifera</taxon>
        <taxon>Eurotatoria</taxon>
        <taxon>Bdelloidea</taxon>
        <taxon>Philodinida</taxon>
        <taxon>Philodinidae</taxon>
        <taxon>Didymodactylos</taxon>
    </lineage>
</organism>
<dbReference type="EMBL" id="CAJNOK010006439">
    <property type="protein sequence ID" value="CAF1003783.1"/>
    <property type="molecule type" value="Genomic_DNA"/>
</dbReference>
<dbReference type="AlphaFoldDB" id="A0A8S2ISC5"/>
<proteinExistence type="predicted"/>
<dbReference type="Proteomes" id="UP000682733">
    <property type="component" value="Unassembled WGS sequence"/>
</dbReference>
<comment type="caution">
    <text evidence="2">The sequence shown here is derived from an EMBL/GenBank/DDBJ whole genome shotgun (WGS) entry which is preliminary data.</text>
</comment>
<name>A0A8S2ISC5_9BILA</name>
<protein>
    <recommendedName>
        <fullName evidence="4">Transposase</fullName>
    </recommendedName>
</protein>
<evidence type="ECO:0000313" key="3">
    <source>
        <dbReference type="Proteomes" id="UP000682733"/>
    </source>
</evidence>
<reference evidence="2" key="1">
    <citation type="submission" date="2021-02" db="EMBL/GenBank/DDBJ databases">
        <authorList>
            <person name="Nowell W R."/>
        </authorList>
    </citation>
    <scope>NUCLEOTIDE SEQUENCE</scope>
</reference>